<dbReference type="Gene3D" id="2.60.40.1180">
    <property type="entry name" value="Golgi alpha-mannosidase II"/>
    <property type="match status" value="1"/>
</dbReference>
<dbReference type="EMBL" id="RSCD01000014">
    <property type="protein sequence ID" value="RSH89189.1"/>
    <property type="molecule type" value="Genomic_DNA"/>
</dbReference>
<evidence type="ECO:0000256" key="3">
    <source>
        <dbReference type="ARBA" id="ARBA00023295"/>
    </source>
</evidence>
<feature type="domain" description="Glycoside hydrolase family 31 TIM barrel" evidence="7">
    <location>
        <begin position="336"/>
        <end position="659"/>
    </location>
</feature>
<evidence type="ECO:0000256" key="4">
    <source>
        <dbReference type="ARBA" id="ARBA00052064"/>
    </source>
</evidence>
<dbReference type="Pfam" id="PF13802">
    <property type="entry name" value="Gal_mutarotas_2"/>
    <property type="match status" value="1"/>
</dbReference>
<dbReference type="EC" id="3.2.1.177" evidence="5"/>
<dbReference type="STRING" id="1890683.A0A427YDE4"/>
<dbReference type="Pfam" id="PF21365">
    <property type="entry name" value="Glyco_hydro_31_3rd"/>
    <property type="match status" value="1"/>
</dbReference>
<dbReference type="FunFam" id="3.20.20.80:FF:000053">
    <property type="entry name" value="Alpha-xylosidase YicI"/>
    <property type="match status" value="1"/>
</dbReference>
<evidence type="ECO:0000256" key="5">
    <source>
        <dbReference type="ARBA" id="ARBA00066962"/>
    </source>
</evidence>
<dbReference type="InterPro" id="IPR025887">
    <property type="entry name" value="Glyco_hydro_31_N_dom"/>
</dbReference>
<dbReference type="GO" id="GO:0005975">
    <property type="term" value="P:carbohydrate metabolic process"/>
    <property type="evidence" value="ECO:0007669"/>
    <property type="project" value="InterPro"/>
</dbReference>
<evidence type="ECO:0000313" key="11">
    <source>
        <dbReference type="Proteomes" id="UP000279259"/>
    </source>
</evidence>
<dbReference type="Pfam" id="PF01055">
    <property type="entry name" value="Glyco_hydro_31_2nd"/>
    <property type="match status" value="1"/>
</dbReference>
<keyword evidence="2 6" id="KW-0378">Hydrolase</keyword>
<dbReference type="GO" id="GO:0061634">
    <property type="term" value="F:alpha-D-xyloside xylohydrolase"/>
    <property type="evidence" value="ECO:0007669"/>
    <property type="project" value="UniProtKB-EC"/>
</dbReference>
<dbReference type="InterPro" id="IPR050985">
    <property type="entry name" value="Alpha-glycosidase_related"/>
</dbReference>
<dbReference type="SUPFAM" id="SSF51445">
    <property type="entry name" value="(Trans)glycosidases"/>
    <property type="match status" value="1"/>
</dbReference>
<feature type="domain" description="Glycoside hydrolase family 31 N-terminal" evidence="8">
    <location>
        <begin position="71"/>
        <end position="242"/>
    </location>
</feature>
<dbReference type="NCBIfam" id="NF007940">
    <property type="entry name" value="PRK10658.1"/>
    <property type="match status" value="1"/>
</dbReference>
<evidence type="ECO:0000259" key="9">
    <source>
        <dbReference type="Pfam" id="PF21365"/>
    </source>
</evidence>
<feature type="domain" description="Glycosyl hydrolase family 31 C-terminal" evidence="9">
    <location>
        <begin position="670"/>
        <end position="755"/>
    </location>
</feature>
<gene>
    <name evidence="10" type="ORF">EHS25_002301</name>
</gene>
<dbReference type="OrthoDB" id="2580685at2759"/>
<dbReference type="InterPro" id="IPR048395">
    <property type="entry name" value="Glyco_hydro_31_C"/>
</dbReference>
<dbReference type="Proteomes" id="UP000279259">
    <property type="component" value="Unassembled WGS sequence"/>
</dbReference>
<dbReference type="Gene3D" id="3.20.20.80">
    <property type="entry name" value="Glycosidases"/>
    <property type="match status" value="1"/>
</dbReference>
<protein>
    <recommendedName>
        <fullName evidence="5">alpha-D-xyloside xylohydrolase</fullName>
        <ecNumber evidence="5">3.2.1.177</ecNumber>
    </recommendedName>
</protein>
<proteinExistence type="inferred from homology"/>
<dbReference type="SUPFAM" id="SSF51011">
    <property type="entry name" value="Glycosyl hydrolase domain"/>
    <property type="match status" value="1"/>
</dbReference>
<dbReference type="AlphaFoldDB" id="A0A427YDE4"/>
<keyword evidence="3 6" id="KW-0326">Glycosidase</keyword>
<dbReference type="PANTHER" id="PTHR43053:SF4">
    <property type="entry name" value="MYOGENESIS-REGULATING GLYCOSIDASE"/>
    <property type="match status" value="1"/>
</dbReference>
<keyword evidence="11" id="KW-1185">Reference proteome</keyword>
<dbReference type="Gene3D" id="2.60.40.1760">
    <property type="entry name" value="glycosyl hydrolase (family 31)"/>
    <property type="match status" value="1"/>
</dbReference>
<accession>A0A427YDE4</accession>
<organism evidence="10 11">
    <name type="scientific">Saitozyma podzolica</name>
    <dbReference type="NCBI Taxonomy" id="1890683"/>
    <lineage>
        <taxon>Eukaryota</taxon>
        <taxon>Fungi</taxon>
        <taxon>Dikarya</taxon>
        <taxon>Basidiomycota</taxon>
        <taxon>Agaricomycotina</taxon>
        <taxon>Tremellomycetes</taxon>
        <taxon>Tremellales</taxon>
        <taxon>Trimorphomycetaceae</taxon>
        <taxon>Saitozyma</taxon>
    </lineage>
</organism>
<evidence type="ECO:0000256" key="6">
    <source>
        <dbReference type="RuleBase" id="RU361185"/>
    </source>
</evidence>
<dbReference type="InterPro" id="IPR013780">
    <property type="entry name" value="Glyco_hydro_b"/>
</dbReference>
<evidence type="ECO:0000256" key="1">
    <source>
        <dbReference type="ARBA" id="ARBA00007806"/>
    </source>
</evidence>
<comment type="similarity">
    <text evidence="1 6">Belongs to the glycosyl hydrolase 31 family.</text>
</comment>
<dbReference type="SUPFAM" id="SSF74650">
    <property type="entry name" value="Galactose mutarotase-like"/>
    <property type="match status" value="1"/>
</dbReference>
<comment type="caution">
    <text evidence="10">The sequence shown here is derived from an EMBL/GenBank/DDBJ whole genome shotgun (WGS) entry which is preliminary data.</text>
</comment>
<comment type="catalytic activity">
    <reaction evidence="4">
        <text>Hydrolysis of terminal, non-reducing alpha-D-xylose residues with release of alpha-D-xylose.</text>
        <dbReference type="EC" id="3.2.1.177"/>
    </reaction>
</comment>
<reference evidence="10 11" key="1">
    <citation type="submission" date="2018-11" db="EMBL/GenBank/DDBJ databases">
        <title>Genome sequence of Saitozyma podzolica DSM 27192.</title>
        <authorList>
            <person name="Aliyu H."/>
            <person name="Gorte O."/>
            <person name="Ochsenreither K."/>
        </authorList>
    </citation>
    <scope>NUCLEOTIDE SEQUENCE [LARGE SCALE GENOMIC DNA]</scope>
    <source>
        <strain evidence="10 11">DSM 27192</strain>
    </source>
</reference>
<sequence length="859" mass="94505">MKFNEGVWNARENIQVTNAVEVSTLISSLDDSTSSTPLNSVNGPTDPYIQVLCASRHIKHRGDLINKTVLTVQVTSPAEGVIGIEATHFYGKGQFKEPEAPKFPNGRPAVSQGAAPKKLNITDTHATLTTEGGRASAVVDLRPSSFAIDIRDKHGKHVTDLGRDTIAWILHTTASPLLASKENASQTVHDPYFRSPGAARQSYMSMALSLEPGELVYGLGERFGPFIKNGQVIESSNDDGGSSSDSGRQQVLAPCNAIHRFELIGAAYKCIPFYLTNRNYGVLVDQLDHVSFEVQSDKMTKVQMSVPGERLRIYVFVGSSPKEVLSSYTQFTGRATLPPDWSYGLWLSTSFLTNYDEKSVMTYIDRMQSYDIPLHVFHFDCFWMRPHTWCDFQFDPAHFPDPKGFLDRIHKRGIKVCVWINPWVGQASRLFAEGDAKGYFVKRVDGRTFQSDTWQPGCSTVDFTNPAAKKWWQGYLAQLLDLGVDCFKTDFGERITTEGVVWHDGSNPRTMHNAYALLYNEAVWEVLVEKRGLAQAIVFARAATIGTQRFPVHWGGDVDSKFSGLAETIRGGLSLGLSGFGYHSSDIGGFKSEGKAGGDSGAVPPGAVYKRWCQFGLLSSHSRLHGSGSPRVPWSIDEEACSVLSKFTRLKNRMEPYLTSESILGVVARGHPLMRPLFVEFPQDRTAWLVDQQYMLGSSLLVAPVFGQFQVEYYLPDAGASWTNILTGEAVVGGRWVKEEHDMMSLPVLLRPDSALVLGKEGHTVTDVITKRGFTVLVGRHVDQPILVKVALRSGQNLELSISPIGENGSVVGFKTTCSNGKVPYEVVVIGNGIGLDNLASRIVFEAKAGVCVATLEDE</sequence>
<evidence type="ECO:0000256" key="2">
    <source>
        <dbReference type="ARBA" id="ARBA00022801"/>
    </source>
</evidence>
<dbReference type="GO" id="GO:0030246">
    <property type="term" value="F:carbohydrate binding"/>
    <property type="evidence" value="ECO:0007669"/>
    <property type="project" value="InterPro"/>
</dbReference>
<evidence type="ECO:0000313" key="10">
    <source>
        <dbReference type="EMBL" id="RSH89189.1"/>
    </source>
</evidence>
<evidence type="ECO:0000259" key="8">
    <source>
        <dbReference type="Pfam" id="PF13802"/>
    </source>
</evidence>
<dbReference type="CDD" id="cd14752">
    <property type="entry name" value="GH31_N"/>
    <property type="match status" value="1"/>
</dbReference>
<evidence type="ECO:0000259" key="7">
    <source>
        <dbReference type="Pfam" id="PF01055"/>
    </source>
</evidence>
<dbReference type="CDD" id="cd06593">
    <property type="entry name" value="GH31_xylosidase_YicI"/>
    <property type="match status" value="1"/>
</dbReference>
<dbReference type="InterPro" id="IPR000322">
    <property type="entry name" value="Glyco_hydro_31_TIM"/>
</dbReference>
<dbReference type="InterPro" id="IPR017853">
    <property type="entry name" value="GH"/>
</dbReference>
<name>A0A427YDE4_9TREE</name>
<dbReference type="InterPro" id="IPR011013">
    <property type="entry name" value="Gal_mutarotase_sf_dom"/>
</dbReference>
<dbReference type="PANTHER" id="PTHR43053">
    <property type="entry name" value="GLYCOSIDASE FAMILY 31"/>
    <property type="match status" value="1"/>
</dbReference>